<name>A0A2T8IIS2_9POAL</name>
<protein>
    <submittedName>
        <fullName evidence="2">Uncharacterized protein</fullName>
    </submittedName>
</protein>
<gene>
    <name evidence="2" type="ORF">PAHAL_5G033200</name>
</gene>
<dbReference type="EMBL" id="CM008050">
    <property type="protein sequence ID" value="PVH37569.1"/>
    <property type="molecule type" value="Genomic_DNA"/>
</dbReference>
<reference evidence="2" key="1">
    <citation type="submission" date="2018-04" db="EMBL/GenBank/DDBJ databases">
        <title>WGS assembly of Panicum hallii.</title>
        <authorList>
            <person name="Lovell J."/>
            <person name="Jenkins J."/>
            <person name="Lowry D."/>
            <person name="Mamidi S."/>
            <person name="Sreedasyam A."/>
            <person name="Weng X."/>
            <person name="Barry K."/>
            <person name="Bonette J."/>
            <person name="Campitelli B."/>
            <person name="Daum C."/>
            <person name="Gordon S."/>
            <person name="Gould B."/>
            <person name="Lipzen A."/>
            <person name="Macqueen A."/>
            <person name="Palacio-Mejia J."/>
            <person name="Plott C."/>
            <person name="Shakirov E."/>
            <person name="Shu S."/>
            <person name="Yoshinaga Y."/>
            <person name="Zane M."/>
            <person name="Rokhsar D."/>
            <person name="Grimwood J."/>
            <person name="Schmutz J."/>
            <person name="Juenger T."/>
        </authorList>
    </citation>
    <scope>NUCLEOTIDE SEQUENCE [LARGE SCALE GENOMIC DNA]</scope>
    <source>
        <strain evidence="2">FIL2</strain>
    </source>
</reference>
<sequence>MLEPGRGNYTRARTLRSTFPFPAACVRASFRLPRRDPDMWGPSAPRHPRARKQIQSPPGNARGWKEFTTDKI</sequence>
<evidence type="ECO:0000256" key="1">
    <source>
        <dbReference type="SAM" id="MobiDB-lite"/>
    </source>
</evidence>
<evidence type="ECO:0000313" key="2">
    <source>
        <dbReference type="EMBL" id="PVH37569.1"/>
    </source>
</evidence>
<feature type="region of interest" description="Disordered" evidence="1">
    <location>
        <begin position="34"/>
        <end position="72"/>
    </location>
</feature>
<dbReference type="Proteomes" id="UP000243499">
    <property type="component" value="Chromosome 5"/>
</dbReference>
<proteinExistence type="predicted"/>
<dbReference type="Gramene" id="PVH37569">
    <property type="protein sequence ID" value="PVH37569"/>
    <property type="gene ID" value="PAHAL_5G033200"/>
</dbReference>
<dbReference type="AlphaFoldDB" id="A0A2T8IIS2"/>
<feature type="compositionally biased region" description="Basic and acidic residues" evidence="1">
    <location>
        <begin position="63"/>
        <end position="72"/>
    </location>
</feature>
<accession>A0A2T8IIS2</accession>
<organism evidence="2">
    <name type="scientific">Panicum hallii</name>
    <dbReference type="NCBI Taxonomy" id="206008"/>
    <lineage>
        <taxon>Eukaryota</taxon>
        <taxon>Viridiplantae</taxon>
        <taxon>Streptophyta</taxon>
        <taxon>Embryophyta</taxon>
        <taxon>Tracheophyta</taxon>
        <taxon>Spermatophyta</taxon>
        <taxon>Magnoliopsida</taxon>
        <taxon>Liliopsida</taxon>
        <taxon>Poales</taxon>
        <taxon>Poaceae</taxon>
        <taxon>PACMAD clade</taxon>
        <taxon>Panicoideae</taxon>
        <taxon>Panicodae</taxon>
        <taxon>Paniceae</taxon>
        <taxon>Panicinae</taxon>
        <taxon>Panicum</taxon>
        <taxon>Panicum sect. Panicum</taxon>
    </lineage>
</organism>